<dbReference type="FunFam" id="2.40.10.10:FF:000002">
    <property type="entry name" value="Transmembrane protease serine"/>
    <property type="match status" value="2"/>
</dbReference>
<dbReference type="PANTHER" id="PTHR24276:SF97">
    <property type="entry name" value="GH13245P2-RELATED"/>
    <property type="match status" value="1"/>
</dbReference>
<evidence type="ECO:0000259" key="14">
    <source>
        <dbReference type="PROSITE" id="PS50240"/>
    </source>
</evidence>
<keyword evidence="5" id="KW-0222">Digestion</keyword>
<feature type="signal peptide" evidence="13">
    <location>
        <begin position="1"/>
        <end position="24"/>
    </location>
</feature>
<dbReference type="Gene3D" id="2.40.10.10">
    <property type="entry name" value="Trypsin-like serine proteases"/>
    <property type="match status" value="3"/>
</dbReference>
<comment type="catalytic activity">
    <reaction evidence="11">
        <text>Preferential cleavage: Arg-|-Xaa, Lys-|-Xaa.</text>
        <dbReference type="EC" id="3.4.21.4"/>
    </reaction>
</comment>
<protein>
    <recommendedName>
        <fullName evidence="12">trypsin</fullName>
        <ecNumber evidence="12">3.4.21.4</ecNumber>
    </recommendedName>
</protein>
<keyword evidence="8" id="KW-0865">Zymogen</keyword>
<evidence type="ECO:0000256" key="9">
    <source>
        <dbReference type="ARBA" id="ARBA00023157"/>
    </source>
</evidence>
<name>A0A182V5V5_ANOME</name>
<comment type="subcellular location">
    <subcellularLocation>
        <location evidence="1">Secreted</location>
    </subcellularLocation>
</comment>
<dbReference type="AlphaFoldDB" id="A0A182V5V5"/>
<comment type="similarity">
    <text evidence="10">Belongs to the peptidase S1 family. CLIP subfamily.</text>
</comment>
<dbReference type="VEuPathDB" id="VectorBase:AMEM21_010186"/>
<evidence type="ECO:0000256" key="2">
    <source>
        <dbReference type="ARBA" id="ARBA00022525"/>
    </source>
</evidence>
<feature type="domain" description="Peptidase S1" evidence="14">
    <location>
        <begin position="364"/>
        <end position="584"/>
    </location>
</feature>
<dbReference type="PRINTS" id="PR00722">
    <property type="entry name" value="CHYMOTRYPSIN"/>
</dbReference>
<organism evidence="15 16">
    <name type="scientific">Anopheles merus</name>
    <name type="common">Mosquito</name>
    <dbReference type="NCBI Taxonomy" id="30066"/>
    <lineage>
        <taxon>Eukaryota</taxon>
        <taxon>Metazoa</taxon>
        <taxon>Ecdysozoa</taxon>
        <taxon>Arthropoda</taxon>
        <taxon>Hexapoda</taxon>
        <taxon>Insecta</taxon>
        <taxon>Pterygota</taxon>
        <taxon>Neoptera</taxon>
        <taxon>Endopterygota</taxon>
        <taxon>Diptera</taxon>
        <taxon>Nematocera</taxon>
        <taxon>Culicoidea</taxon>
        <taxon>Culicidae</taxon>
        <taxon>Anophelinae</taxon>
        <taxon>Anopheles</taxon>
    </lineage>
</organism>
<dbReference type="VEuPathDB" id="VectorBase:AMEM009366"/>
<dbReference type="InterPro" id="IPR001314">
    <property type="entry name" value="Peptidase_S1A"/>
</dbReference>
<evidence type="ECO:0000256" key="6">
    <source>
        <dbReference type="ARBA" id="ARBA00022801"/>
    </source>
</evidence>
<dbReference type="Pfam" id="PF00089">
    <property type="entry name" value="Trypsin"/>
    <property type="match status" value="3"/>
</dbReference>
<dbReference type="Proteomes" id="UP000075903">
    <property type="component" value="Unassembled WGS sequence"/>
</dbReference>
<keyword evidence="3" id="KW-0645">Protease</keyword>
<evidence type="ECO:0000256" key="10">
    <source>
        <dbReference type="ARBA" id="ARBA00024195"/>
    </source>
</evidence>
<keyword evidence="2" id="KW-0964">Secreted</keyword>
<proteinExistence type="inferred from homology"/>
<dbReference type="GO" id="GO:0006508">
    <property type="term" value="P:proteolysis"/>
    <property type="evidence" value="ECO:0007669"/>
    <property type="project" value="UniProtKB-KW"/>
</dbReference>
<dbReference type="PROSITE" id="PS50240">
    <property type="entry name" value="TRYPSIN_DOM"/>
    <property type="match status" value="2"/>
</dbReference>
<feature type="domain" description="Peptidase S1" evidence="14">
    <location>
        <begin position="36"/>
        <end position="256"/>
    </location>
</feature>
<evidence type="ECO:0000256" key="4">
    <source>
        <dbReference type="ARBA" id="ARBA00022729"/>
    </source>
</evidence>
<keyword evidence="7" id="KW-0720">Serine protease</keyword>
<dbReference type="EC" id="3.4.21.4" evidence="12"/>
<evidence type="ECO:0000256" key="13">
    <source>
        <dbReference type="SAM" id="SignalP"/>
    </source>
</evidence>
<dbReference type="PROSITE" id="PS00135">
    <property type="entry name" value="TRYPSIN_SER"/>
    <property type="match status" value="2"/>
</dbReference>
<keyword evidence="9" id="KW-1015">Disulfide bond</keyword>
<keyword evidence="6" id="KW-0378">Hydrolase</keyword>
<evidence type="ECO:0000256" key="12">
    <source>
        <dbReference type="ARBA" id="ARBA00038868"/>
    </source>
</evidence>
<evidence type="ECO:0000256" key="5">
    <source>
        <dbReference type="ARBA" id="ARBA00022757"/>
    </source>
</evidence>
<dbReference type="EnsemblMetazoa" id="AMEM009366-RA">
    <property type="protein sequence ID" value="AMEM009366-PA"/>
    <property type="gene ID" value="AMEM009366"/>
</dbReference>
<dbReference type="InterPro" id="IPR050430">
    <property type="entry name" value="Peptidase_S1"/>
</dbReference>
<evidence type="ECO:0000256" key="11">
    <source>
        <dbReference type="ARBA" id="ARBA00036320"/>
    </source>
</evidence>
<evidence type="ECO:0000313" key="16">
    <source>
        <dbReference type="Proteomes" id="UP000075903"/>
    </source>
</evidence>
<dbReference type="PANTHER" id="PTHR24276">
    <property type="entry name" value="POLYSERASE-RELATED"/>
    <property type="match status" value="1"/>
</dbReference>
<dbReference type="InterPro" id="IPR009003">
    <property type="entry name" value="Peptidase_S1_PA"/>
</dbReference>
<evidence type="ECO:0000256" key="3">
    <source>
        <dbReference type="ARBA" id="ARBA00022670"/>
    </source>
</evidence>
<dbReference type="SUPFAM" id="SSF50494">
    <property type="entry name" value="Trypsin-like serine proteases"/>
    <property type="match status" value="3"/>
</dbReference>
<dbReference type="GO" id="GO:0005576">
    <property type="term" value="C:extracellular region"/>
    <property type="evidence" value="ECO:0007669"/>
    <property type="project" value="UniProtKB-SubCell"/>
</dbReference>
<evidence type="ECO:0000256" key="1">
    <source>
        <dbReference type="ARBA" id="ARBA00004613"/>
    </source>
</evidence>
<dbReference type="SMART" id="SM00020">
    <property type="entry name" value="Tryp_SPc"/>
    <property type="match status" value="2"/>
</dbReference>
<dbReference type="CDD" id="cd00190">
    <property type="entry name" value="Tryp_SPc"/>
    <property type="match status" value="2"/>
</dbReference>
<dbReference type="InterPro" id="IPR043504">
    <property type="entry name" value="Peptidase_S1_PA_chymotrypsin"/>
</dbReference>
<accession>A0A182V5V5</accession>
<dbReference type="VEuPathDB" id="VectorBase:AMEM21_015952"/>
<keyword evidence="4 13" id="KW-0732">Signal</keyword>
<reference evidence="15" key="1">
    <citation type="submission" date="2020-05" db="UniProtKB">
        <authorList>
            <consortium name="EnsemblMetazoa"/>
        </authorList>
    </citation>
    <scope>IDENTIFICATION</scope>
    <source>
        <strain evidence="15">MAF</strain>
    </source>
</reference>
<keyword evidence="16" id="KW-1185">Reference proteome</keyword>
<dbReference type="InterPro" id="IPR033116">
    <property type="entry name" value="TRYPSIN_SER"/>
</dbReference>
<evidence type="ECO:0000256" key="7">
    <source>
        <dbReference type="ARBA" id="ARBA00022825"/>
    </source>
</evidence>
<evidence type="ECO:0000256" key="8">
    <source>
        <dbReference type="ARBA" id="ARBA00023145"/>
    </source>
</evidence>
<dbReference type="InterPro" id="IPR001254">
    <property type="entry name" value="Trypsin_dom"/>
</dbReference>
<dbReference type="GO" id="GO:0007586">
    <property type="term" value="P:digestion"/>
    <property type="evidence" value="ECO:0007669"/>
    <property type="project" value="UniProtKB-KW"/>
</dbReference>
<dbReference type="STRING" id="30066.A0A182V5V5"/>
<evidence type="ECO:0000313" key="15">
    <source>
        <dbReference type="EnsemblMetazoa" id="AMEM009366-PA"/>
    </source>
</evidence>
<dbReference type="GO" id="GO:0004252">
    <property type="term" value="F:serine-type endopeptidase activity"/>
    <property type="evidence" value="ECO:0007669"/>
    <property type="project" value="UniProtKB-EC"/>
</dbReference>
<feature type="chain" id="PRO_5008139174" description="trypsin" evidence="13">
    <location>
        <begin position="25"/>
        <end position="597"/>
    </location>
</feature>
<sequence>MGVLRQAGLLVVMLAAVVLPFTCAQRLKDKDWSNMIVGGMKVEIEAVPYQAAMLFSDSVECGGSIIGPRWILTSRHCINQHEPVNYAFAVGSTDPYKGKIVKVEKFFVPPESSNDDRYDIALAKLAESLQYSKAVQCIPLLSSKDAIVPGKQAYISGFGDTEENNAEVVLKAATVEVLPWQTCQQVYPDVMREFMLCAGILSGGVDSCQGDSGGPLVLDNQLAGVVFYGKGCAEPNLPGAYISVPWFYDWIVGIVMEFMLCAGYMQSQVDSCQGVPGGSLVLDDHLAGITCNRNGCDESSINGLYISVPWFYDCIVDECLFPFSDMCVLRQVGLLAMVLTALSLPFSSAQQQQEDRDDSATNMIVGGMKVDIEQVPYQAAILTLGQVHCGGSIIGPRWVLTAYHCVDWLLPNFYEVAVGSTNPYEGQRILVRELFVPPETLSDPNFDIALAKLAHTLQYSSTVQCIPLLTSDSSLIPDTPAYISGFGYTKERSGDNVLKAAQIKVLPWDYCQQAYPYLMREFMLCAGFKEGKVDSCQGDSGGPLVVDAKLAGVVFYGEGCARPHFPGVYISVPWFSDWIINVVAQQSTPEEGELCAV</sequence>